<organism evidence="3 4">
    <name type="scientific">Anaeramoeba ignava</name>
    <name type="common">Anaerobic marine amoeba</name>
    <dbReference type="NCBI Taxonomy" id="1746090"/>
    <lineage>
        <taxon>Eukaryota</taxon>
        <taxon>Metamonada</taxon>
        <taxon>Anaeramoebidae</taxon>
        <taxon>Anaeramoeba</taxon>
    </lineage>
</organism>
<feature type="region of interest" description="Disordered" evidence="2">
    <location>
        <begin position="1080"/>
        <end position="1120"/>
    </location>
</feature>
<protein>
    <submittedName>
        <fullName evidence="3">E3 ubiquitin-protein ligase rnf213</fullName>
    </submittedName>
</protein>
<evidence type="ECO:0000313" key="4">
    <source>
        <dbReference type="Proteomes" id="UP001149090"/>
    </source>
</evidence>
<dbReference type="OrthoDB" id="19599at2759"/>
<comment type="caution">
    <text evidence="3">The sequence shown here is derived from an EMBL/GenBank/DDBJ whole genome shotgun (WGS) entry which is preliminary data.</text>
</comment>
<reference evidence="3" key="1">
    <citation type="submission" date="2022-10" db="EMBL/GenBank/DDBJ databases">
        <title>Novel sulphate-reducing endosymbionts in the free-living metamonad Anaeramoeba.</title>
        <authorList>
            <person name="Jerlstrom-Hultqvist J."/>
            <person name="Cepicka I."/>
            <person name="Gallot-Lavallee L."/>
            <person name="Salas-Leiva D."/>
            <person name="Curtis B.A."/>
            <person name="Zahonova K."/>
            <person name="Pipaliya S."/>
            <person name="Dacks J."/>
            <person name="Roger A.J."/>
        </authorList>
    </citation>
    <scope>NUCLEOTIDE SEQUENCE</scope>
    <source>
        <strain evidence="3">BMAN</strain>
    </source>
</reference>
<sequence>MQNNQTDKQIHFYFHFPNTHKKNGSIYIRHNEKRKKLKKVISLENIYFGKIPTPIKIKEGKLQFHFDGIHEETINFPVANTDKEHLYFFHILSNTKTNLEIATDFLQAILHHEICHHHFKNTNNPGFEMFPFTRHLKKPQHNKEDHKEKEQIFAFNFLQNSKIESSFLNFWNAFNNLINSTFINASTNEIFKKDMESINSVEQKIVKANGLIQNTKNSKKKLEYQKKLEQLETQKNKRIKRMQKHNDKNKIIQVDKLVDNFFKRLYDSSSLQHPYHLADLFVCYLILGFCSQTYYDYIFQSIILYPQRVQDVYKIFKIINNNKSNEFKKIQEAFATFQKIDLTNPQYIKLLPIFYQNWQTNDILKQFDSFSAKEIFIGTCFLFRNFHPEEIPFFILREVIKKNSYNKQKSSALFRLFQINLIMEPFDENNLLYHLFENLFEDILLILIDGFSFDTLEKCFDYWRIFFNNIKSLTINPNTQLVIIDNSEDSKKDINNLIQIKSQKKSNLLQLIETQISQNILNHDFLLDNDPEVLLEGIINTKIIENSQYFPQFLLSKLLEILKELYAKIPKGNIFKHPRIIHLIPCEQVQIPAWEQFIGNNFPQQNENFQMFFKRVLKDHHKDFVLLIYWFKNLKPEKVTTHKFFESIKKLDQEIKKSIQNVIDWKSSLYELTVLLDEQSFYLQIWKLYTDLQFSEFKDKIGRIQKFLSVLEMLKNNTKFCQVFDASLIFNFQQQLGEENSPIKDFEKSLEQSKIDMQLFLSIVPLLENNIFQNEVWDPFLKAHQKPQRMDLQYFQNLIPQMSWRSIFLNQAEQNSIKTQAEFLKTSSSNNISQNQIQRLIDYSQKYYNLINKFKAIPEPLTFFFSQFKFKSDFDNKFISGSWKIDYKFEDISLLEKNLNQIDQIQNPTQFFFHRFSEVNPNFLSHLVQIFRDYQDDKKFQEFLEMANYDNPITQELKNFRSRMKSYIYHSSPFSSYKSLIQNILSAEKSFQQKSQDEKNEDIPPQDLSFIISEIWDLLKKSTNTTQETHLQNLSQIFDATNAEFKFNYFPNNKTCFVCQIIDSNQFNLEDFRQYYKITKKNSKRSNSKRSNSKRSNSKRSNSKRSNSKRSNSKRSNSKSKLKLTPINLLQINFPYIDRISTICSKLKKLRFIEAKKNYEIIIKYSANENSKLEESLQKNEKMLSEKIMNWKQNMMQISRKYFLVSVFSQEQFNKILEEMFVQEYTNNNPKQMEFFLRSFFPNLKKERIDSFNQSMNNLKPDFLIDFAQKMEHHFPIQESIQERIFPIQLSNGEIPKETADQFNSIFYNNNTKKQAPLIQFYKFVQKIEVYEVVTSLYLGYCNHFPLKETVLICDPKNTTKQDIERYFVVYQIYNQTQSLLNIFNKSPDLPQIPKYFFSILNPQNLSQKCMNQLLYQLKSMNNFNKFPLVIFFCSQNETEFPLLQHFPNSLIQSEIPIFAQKQMEAALKSKNSNFYNQTTLFTSHFSGMGKSFQIHRDFYEKETKTNDIFYCNIKIKEETTTEIIDKIYSFLQNINFQAVFRYLHIELPYEPKQEVMDYLWSLVMWNSIENKRSLCDNQICLFDQNYYLSFEIPSIKKSKMDNRIINFPMLKYFNKFNCTVSPNQYSFNRYDTMSKILIDPNEDKDGKGVFRLIELSKNNFEELTKYIDIQKKKEVIAANPNQEVFKTVKNKLSRKFSNETITFRFMSNFQNIMKLQFDALWNAKILNSTSIAITFGGDRNAAEKIVHKFFELYFDSMCEIISRSFKWCPIKKRNKKKKKKKDKKDKKDKPKEFSEIISSRKDWDQRSLYFPILLSFGNDEQQKLKIKIVSNTDITSKFEEKSIRVLKSENEVSFYENLKSEEKLEVDLPEALSFFDSFIPNNQPQDRLKFHQNKQKEESILTSKTLLKMLHLHFKLKAKLPVIINGGSYYEKMRLIQYLFKDILQQNLVIQNINSLTTQKEILKIIGISEGKEDNNYGDDELENQQITNFVFHGINKASKEVLILFKELVIDHSFNSNSLPSKINILLSFKSFPFRQLSDPNNPRSHMILDSFLEDTYHFGELSKNVETKYISQLIYKAVKEILISRKWKDITKTKTTNTILNLIIFARNYIQTILQNNDNNINSSTSENISIHFDDFYFDSFSDIGMFIRLIKWVLIDQDNMHFIPKIDDYPKEDKHKSEQSDNFASVVLLSVFVIYASNLDKMQRHEFFKKIDDEIKNQEEGLLKKSLKKIRIQKNFDNFADNLIKSFEIDLLKNTIATNKIFKENLLIMFLSIVCNIPLLIYGRPGNSKTISLTILFEIFKFTRKKSNIKKIQQWNTFQFSLVEIQCTNLINPEDISKLFTNLKTKKSKNVEKKTIPVLVFKEFEDLNQEALMKLNLEISKIMNEMMFSQNIDFDFEFSILLLSNSITPKLNPIKDPIFEFSGIILTQLHNPSKPDLESMTSTFLDFFSLKDSPNSKIVLDLFLAIYKNQKKLILYQFCDTFPEKEITTNLYGMIDYYSFIKQLGLDCKKSKEKKLQEKRFYQIFYRNFGIRNEKSKKLIKTKIDSFDDSFECNLQSIIKDNLDGTAIIHQNNKDFNQEFAFPISLFRPLILIVKNIAFFEFVREVFFPDWILIKGSSKTNKQTNLTADLNIVEYCINQGKKLIIFDYQEIYPSLFHLFHQFYTRENRKFCVSIFFGKQPKKVIIDPNFNFVVVTTKPFDCEFKNPRLIHQFEKHLVNVSDIFQIASDNDKLRILKETKKLLDDFLEDHLKHNFSKFIFEEDFFTSLVWSIEKQNNSNNNDDKIMIQKLLQFYKLTEMNEIKYLISTLRFKKKEKKKKKKLQNILNDYFSLNNIGINQLMENEIIPKNIKKSIIFTLTKETQNEIQNEIQKNGQIIYSINLQNQDKIYRDVLNQFVDKFDDKKLILMIHFKQNQIEMLYELKMIIEEIILKKLQFRKQKNTNSNKNKGKEHNCFVILFVHFTKYTEIANFPFYFQPKWEHYFIEELNPKFITKDPVHLSTFSDIFEDLKKDKEFENAKNLINNNIFSQWDSQVIPKIEEMIKDGVSEKHFICQWDTRKIYQEKPNAFPYNALFEKFTEIMVEIIAIFLSNILPIQNISFFDPNVEKTQQIWRNIYQEFKISLYEIGVETNINKIGYKGKVQIPFSFLIHKATLYEQKMDKKKRLKFPFIAHPFKDEVFQKIFVGDKPEDIINLYLEDFIDFVLNPEQKNMFRFLNIDLIKWINAFQESEQPEVKDLSLEQIYKIYFGKIEKPLESLLNIVSIQKRFNPSEQDNSENQNFSLLVFMANIMKQISKNALLRKKILSVSKQVEQVIDFLIELEPTKQSEILNLFHEWNSNLLLDCCGIDLFKTMAEKDYKTNFSEIEKQTFFSKIDMKCVIKVFSDKEINEKDFCVCSESSKRKEWSCVMANPNQKKKAKICPNCQTKLGGKKNHFRKAKPERINNFKEGVKTGIPYFIRCLSFYGELLFKQFSFRDKMEKKLDFKGITEYINYSIEKTRAIFQIVSVLELNWNKLFLSIYEPLFRKLFSLIQKKSKENKNNESKKIIKFMDVYLKRTNLKPSVKEPRNIILISCVEILNEEHQSMVDLLSFLQMTKKTTTTTKKESNNQENNFSIIDSFSESSFNLCQIAKFIERRRNCIYEPENAIQEFKNIEDTEEAEPWIKFVLIQFRNKYGSLRLQNFVKSAKLRKSHSSKDFLKEIEEEKQENLFEIRIPERIESREDLIQKFNNNFSEIEKKFKNKELFKMCLRSFLFVYETKLELFELILHDSMMENNNESKQKVEELKTLFWPSMGKHPVNQEYMRDKKKYKLCRKEHLNIINSIFNIEEETKCIICGEKLQTKST</sequence>
<proteinExistence type="predicted"/>
<name>A0A9Q0LBN9_ANAIG</name>
<keyword evidence="4" id="KW-1185">Reference proteome</keyword>
<evidence type="ECO:0000256" key="1">
    <source>
        <dbReference type="SAM" id="Coils"/>
    </source>
</evidence>
<accession>A0A9Q0LBN9</accession>
<dbReference type="EMBL" id="JAPDFW010000103">
    <property type="protein sequence ID" value="KAJ5069738.1"/>
    <property type="molecule type" value="Genomic_DNA"/>
</dbReference>
<gene>
    <name evidence="3" type="ORF">M0811_02315</name>
</gene>
<keyword evidence="1" id="KW-0175">Coiled coil</keyword>
<dbReference type="OMA" id="CEQDEFN"/>
<feature type="coiled-coil region" evidence="1">
    <location>
        <begin position="214"/>
        <end position="248"/>
    </location>
</feature>
<dbReference type="Proteomes" id="UP001149090">
    <property type="component" value="Unassembled WGS sequence"/>
</dbReference>
<evidence type="ECO:0000256" key="2">
    <source>
        <dbReference type="SAM" id="MobiDB-lite"/>
    </source>
</evidence>
<evidence type="ECO:0000313" key="3">
    <source>
        <dbReference type="EMBL" id="KAJ5069738.1"/>
    </source>
</evidence>